<dbReference type="GO" id="GO:0003855">
    <property type="term" value="F:3-dehydroquinate dehydratase activity"/>
    <property type="evidence" value="ECO:0007669"/>
    <property type="project" value="UniProtKB-EC"/>
</dbReference>
<comment type="function">
    <text evidence="4">Involved in the third step of the chorismate pathway, which leads to the biosynthesis of aromatic amino acids. Catalyzes the cis-dehydration of 3-dehydroquinate (DHQ) and introduces the first double bond of the aromatic ring to yield 3-dehydroshikimate.</text>
</comment>
<keyword evidence="2 4" id="KW-0456">Lyase</keyword>
<dbReference type="Gene3D" id="3.20.20.70">
    <property type="entry name" value="Aldolase class I"/>
    <property type="match status" value="1"/>
</dbReference>
<feature type="active site" description="Schiff-base intermediate with substrate" evidence="4">
    <location>
        <position position="170"/>
    </location>
</feature>
<evidence type="ECO:0000256" key="4">
    <source>
        <dbReference type="HAMAP-Rule" id="MF_00214"/>
    </source>
</evidence>
<sequence length="250" mass="26403">MKTVTVKNMVLGAGRTKIAVPLVAEDSDGLMRAAAQLRTLDFDLAEFRADFLKRADEADFVLAQLEKVREALPDTPLLFTFRRAAEGGSCPCGDDYYFALLRRVAESGLADIIDIELLAGDGPVGEAAAQVKAAGAAVLLCNHDFERTPPKDVIAGRLKKMEALGADICKIAVMPQSPQDVLTLLDAAYSVFQTASVPLVAVSMGRFGAVSRIAGGMFGSAMTFAAAEKASAPGQINVGELRNILDVLNG</sequence>
<gene>
    <name evidence="4 5" type="primary">aroD</name>
    <name evidence="5" type="ORF">ACI43T_09610</name>
</gene>
<comment type="subunit">
    <text evidence="4">Homodimer.</text>
</comment>
<dbReference type="CDD" id="cd00502">
    <property type="entry name" value="DHQase_I"/>
    <property type="match status" value="1"/>
</dbReference>
<keyword evidence="4" id="KW-0057">Aromatic amino acid biosynthesis</keyword>
<evidence type="ECO:0000313" key="5">
    <source>
        <dbReference type="EMBL" id="MFK7642743.1"/>
    </source>
</evidence>
<dbReference type="PANTHER" id="PTHR43699">
    <property type="entry name" value="3-DEHYDROQUINATE DEHYDRATASE"/>
    <property type="match status" value="1"/>
</dbReference>
<feature type="binding site" evidence="4">
    <location>
        <position position="212"/>
    </location>
    <ligand>
        <name>3-dehydroquinate</name>
        <dbReference type="ChEBI" id="CHEBI:32364"/>
    </ligand>
</feature>
<evidence type="ECO:0000256" key="1">
    <source>
        <dbReference type="ARBA" id="ARBA00001864"/>
    </source>
</evidence>
<feature type="active site" description="Proton donor/acceptor" evidence="4">
    <location>
        <position position="143"/>
    </location>
</feature>
<feature type="binding site" evidence="4">
    <location>
        <begin position="46"/>
        <end position="48"/>
    </location>
    <ligand>
        <name>3-dehydroquinate</name>
        <dbReference type="ChEBI" id="CHEBI:32364"/>
    </ligand>
</feature>
<keyword evidence="4" id="KW-0028">Amino-acid biosynthesis</keyword>
<evidence type="ECO:0000256" key="3">
    <source>
        <dbReference type="ARBA" id="ARBA00023270"/>
    </source>
</evidence>
<comment type="similarity">
    <text evidence="4">Belongs to the type-I 3-dehydroquinase family.</text>
</comment>
<keyword evidence="3 4" id="KW-0704">Schiff base</keyword>
<dbReference type="PROSITE" id="PS01028">
    <property type="entry name" value="DEHYDROQUINASE_I"/>
    <property type="match status" value="1"/>
</dbReference>
<evidence type="ECO:0000256" key="2">
    <source>
        <dbReference type="ARBA" id="ARBA00023239"/>
    </source>
</evidence>
<feature type="binding site" evidence="4">
    <location>
        <position position="231"/>
    </location>
    <ligand>
        <name>3-dehydroquinate</name>
        <dbReference type="ChEBI" id="CHEBI:32364"/>
    </ligand>
</feature>
<dbReference type="Pfam" id="PF01487">
    <property type="entry name" value="DHquinase_I"/>
    <property type="match status" value="1"/>
</dbReference>
<reference evidence="5 6" key="1">
    <citation type="submission" date="2024-11" db="EMBL/GenBank/DDBJ databases">
        <authorList>
            <person name="Mikucki A.G."/>
            <person name="Kahler C.M."/>
        </authorList>
    </citation>
    <scope>NUCLEOTIDE SEQUENCE [LARGE SCALE GENOMIC DNA]</scope>
    <source>
        <strain evidence="5 6">EXNM717</strain>
    </source>
</reference>
<feature type="binding site" evidence="4">
    <location>
        <position position="82"/>
    </location>
    <ligand>
        <name>3-dehydroquinate</name>
        <dbReference type="ChEBI" id="CHEBI:32364"/>
    </ligand>
</feature>
<comment type="pathway">
    <text evidence="4">Metabolic intermediate biosynthesis; chorismate biosynthesis; chorismate from D-erythrose 4-phosphate and phosphoenolpyruvate: step 3/7.</text>
</comment>
<comment type="caution">
    <text evidence="5">The sequence shown here is derived from an EMBL/GenBank/DDBJ whole genome shotgun (WGS) entry which is preliminary data.</text>
</comment>
<dbReference type="InterPro" id="IPR050146">
    <property type="entry name" value="Type-I_3-dehydroquinase"/>
</dbReference>
<organism evidence="5 6">
    <name type="scientific">Neisseria oralis</name>
    <dbReference type="NCBI Taxonomy" id="1107316"/>
    <lineage>
        <taxon>Bacteria</taxon>
        <taxon>Pseudomonadati</taxon>
        <taxon>Pseudomonadota</taxon>
        <taxon>Betaproteobacteria</taxon>
        <taxon>Neisseriales</taxon>
        <taxon>Neisseriaceae</taxon>
        <taxon>Neisseria</taxon>
    </lineage>
</organism>
<comment type="catalytic activity">
    <reaction evidence="1 4">
        <text>3-dehydroquinate = 3-dehydroshikimate + H2O</text>
        <dbReference type="Rhea" id="RHEA:21096"/>
        <dbReference type="ChEBI" id="CHEBI:15377"/>
        <dbReference type="ChEBI" id="CHEBI:16630"/>
        <dbReference type="ChEBI" id="CHEBI:32364"/>
        <dbReference type="EC" id="4.2.1.10"/>
    </reaction>
</comment>
<dbReference type="NCBIfam" id="TIGR01093">
    <property type="entry name" value="aroD"/>
    <property type="match status" value="1"/>
</dbReference>
<protein>
    <recommendedName>
        <fullName evidence="4">3-dehydroquinate dehydratase</fullName>
        <shortName evidence="4">3-dehydroquinase</shortName>
        <ecNumber evidence="4">4.2.1.10</ecNumber>
    </recommendedName>
    <alternativeName>
        <fullName evidence="4">Type I DHQase</fullName>
    </alternativeName>
    <alternativeName>
        <fullName evidence="4">Type I dehydroquinase</fullName>
        <shortName evidence="4">DHQ1</shortName>
    </alternativeName>
</protein>
<dbReference type="SUPFAM" id="SSF51569">
    <property type="entry name" value="Aldolase"/>
    <property type="match status" value="1"/>
</dbReference>
<comment type="caution">
    <text evidence="4">Lacks conserved residue(s) required for the propagation of feature annotation.</text>
</comment>
<proteinExistence type="inferred from homology"/>
<keyword evidence="6" id="KW-1185">Reference proteome</keyword>
<dbReference type="InterPro" id="IPR001381">
    <property type="entry name" value="DHquinase_I"/>
</dbReference>
<feature type="binding site" evidence="4">
    <location>
        <position position="235"/>
    </location>
    <ligand>
        <name>3-dehydroquinate</name>
        <dbReference type="ChEBI" id="CHEBI:32364"/>
    </ligand>
</feature>
<dbReference type="InterPro" id="IPR013785">
    <property type="entry name" value="Aldolase_TIM"/>
</dbReference>
<dbReference type="InterPro" id="IPR018508">
    <property type="entry name" value="3-dehydroquinate_DH_AS"/>
</dbReference>
<dbReference type="RefSeq" id="WP_405386747.1">
    <property type="nucleotide sequence ID" value="NZ_JBJGEB010000010.1"/>
</dbReference>
<dbReference type="EC" id="4.2.1.10" evidence="4"/>
<accession>A0ABW8Q6M2</accession>
<name>A0ABW8Q6M2_9NEIS</name>
<dbReference type="PANTHER" id="PTHR43699:SF1">
    <property type="entry name" value="3-DEHYDROQUINATE DEHYDRATASE"/>
    <property type="match status" value="1"/>
</dbReference>
<dbReference type="Proteomes" id="UP001621964">
    <property type="component" value="Unassembled WGS sequence"/>
</dbReference>
<dbReference type="EMBL" id="JBJGEB010000010">
    <property type="protein sequence ID" value="MFK7642743.1"/>
    <property type="molecule type" value="Genomic_DNA"/>
</dbReference>
<dbReference type="HAMAP" id="MF_00214">
    <property type="entry name" value="AroD"/>
    <property type="match status" value="1"/>
</dbReference>
<evidence type="ECO:0000313" key="6">
    <source>
        <dbReference type="Proteomes" id="UP001621964"/>
    </source>
</evidence>